<dbReference type="InterPro" id="IPR000816">
    <property type="entry name" value="Peptidase_C15"/>
</dbReference>
<comment type="caution">
    <text evidence="9">The sequence shown here is derived from an EMBL/GenBank/DDBJ whole genome shotgun (WGS) entry which is preliminary data.</text>
</comment>
<evidence type="ECO:0000256" key="6">
    <source>
        <dbReference type="ARBA" id="ARBA00022807"/>
    </source>
</evidence>
<dbReference type="Pfam" id="PF01470">
    <property type="entry name" value="Peptidase_C15"/>
    <property type="match status" value="1"/>
</dbReference>
<reference evidence="9 10" key="1">
    <citation type="submission" date="2019-02" db="EMBL/GenBank/DDBJ databases">
        <title>Deep-cultivation of Planctomycetes and their phenomic and genomic characterization uncovers novel biology.</title>
        <authorList>
            <person name="Wiegand S."/>
            <person name="Jogler M."/>
            <person name="Boedeker C."/>
            <person name="Pinto D."/>
            <person name="Vollmers J."/>
            <person name="Rivas-Marin E."/>
            <person name="Kohn T."/>
            <person name="Peeters S.H."/>
            <person name="Heuer A."/>
            <person name="Rast P."/>
            <person name="Oberbeckmann S."/>
            <person name="Bunk B."/>
            <person name="Jeske O."/>
            <person name="Meyerdierks A."/>
            <person name="Storesund J.E."/>
            <person name="Kallscheuer N."/>
            <person name="Luecker S."/>
            <person name="Lage O.M."/>
            <person name="Pohl T."/>
            <person name="Merkel B.J."/>
            <person name="Hornburger P."/>
            <person name="Mueller R.-W."/>
            <person name="Bruemmer F."/>
            <person name="Labrenz M."/>
            <person name="Spormann A.M."/>
            <person name="Op Den Camp H."/>
            <person name="Overmann J."/>
            <person name="Amann R."/>
            <person name="Jetten M.S.M."/>
            <person name="Mascher T."/>
            <person name="Medema M.H."/>
            <person name="Devos D.P."/>
            <person name="Kaster A.-K."/>
            <person name="Ovreas L."/>
            <person name="Rohde M."/>
            <person name="Galperin M.Y."/>
            <person name="Jogler C."/>
        </authorList>
    </citation>
    <scope>NUCLEOTIDE SEQUENCE [LARGE SCALE GENOMIC DNA]</scope>
    <source>
        <strain evidence="9 10">Pan14r</strain>
    </source>
</reference>
<evidence type="ECO:0000313" key="10">
    <source>
        <dbReference type="Proteomes" id="UP000317238"/>
    </source>
</evidence>
<evidence type="ECO:0000256" key="5">
    <source>
        <dbReference type="ARBA" id="ARBA00022801"/>
    </source>
</evidence>
<dbReference type="EMBL" id="SJPL01000001">
    <property type="protein sequence ID" value="TWT68439.1"/>
    <property type="molecule type" value="Genomic_DNA"/>
</dbReference>
<evidence type="ECO:0000256" key="4">
    <source>
        <dbReference type="ARBA" id="ARBA00022670"/>
    </source>
</evidence>
<dbReference type="InterPro" id="IPR016125">
    <property type="entry name" value="Peptidase_C15-like"/>
</dbReference>
<dbReference type="RefSeq" id="WP_146438313.1">
    <property type="nucleotide sequence ID" value="NZ_SJPL01000001.1"/>
</dbReference>
<dbReference type="PANTHER" id="PTHR23402">
    <property type="entry name" value="PROTEASE FAMILY C15 PYROGLUTAMYL-PEPTIDASE I-RELATED"/>
    <property type="match status" value="1"/>
</dbReference>
<dbReference type="OrthoDB" id="9779738at2"/>
<evidence type="ECO:0000256" key="3">
    <source>
        <dbReference type="ARBA" id="ARBA00022490"/>
    </source>
</evidence>
<dbReference type="InterPro" id="IPR036440">
    <property type="entry name" value="Peptidase_C15-like_sf"/>
</dbReference>
<dbReference type="Proteomes" id="UP000317238">
    <property type="component" value="Unassembled WGS sequence"/>
</dbReference>
<dbReference type="GO" id="GO:0005829">
    <property type="term" value="C:cytosol"/>
    <property type="evidence" value="ECO:0007669"/>
    <property type="project" value="InterPro"/>
</dbReference>
<protein>
    <recommendedName>
        <fullName evidence="2">Pyrrolidone-carboxylate peptidase</fullName>
    </recommendedName>
    <alternativeName>
        <fullName evidence="7">5-oxoprolyl-peptidase</fullName>
    </alternativeName>
    <alternativeName>
        <fullName evidence="8">Pyroglutamyl-peptidase I</fullName>
    </alternativeName>
</protein>
<dbReference type="PANTHER" id="PTHR23402:SF1">
    <property type="entry name" value="PYROGLUTAMYL-PEPTIDASE I"/>
    <property type="match status" value="1"/>
</dbReference>
<dbReference type="SUPFAM" id="SSF53182">
    <property type="entry name" value="Pyrrolidone carboxyl peptidase (pyroglutamate aminopeptidase)"/>
    <property type="match status" value="1"/>
</dbReference>
<keyword evidence="5 9" id="KW-0378">Hydrolase</keyword>
<keyword evidence="4" id="KW-0645">Protease</keyword>
<dbReference type="PRINTS" id="PR00706">
    <property type="entry name" value="PYROGLUPTASE"/>
</dbReference>
<accession>A0A5C5Y0R5</accession>
<evidence type="ECO:0000313" key="9">
    <source>
        <dbReference type="EMBL" id="TWT68439.1"/>
    </source>
</evidence>
<sequence length="194" mass="21110">MPRVLLTAFEPYDRWKDNASWQALVELTNWYDGPAQLVTRRYPVDLSEMSHRLREDLHQGFDLVIHLGQAPGSAVIRLESVGLNLRSDGTPLIPNAPEAYRTALPLDAVADALKAAGIPGRVSHHAGTFLCNAALYLSQHYGQSFGMSTQSVFVHLPLTPAQVAADSQDFASMSSQLSAAAIAMTIARLTERVA</sequence>
<dbReference type="GO" id="GO:0006508">
    <property type="term" value="P:proteolysis"/>
    <property type="evidence" value="ECO:0007669"/>
    <property type="project" value="UniProtKB-KW"/>
</dbReference>
<evidence type="ECO:0000256" key="2">
    <source>
        <dbReference type="ARBA" id="ARBA00019191"/>
    </source>
</evidence>
<keyword evidence="3" id="KW-0963">Cytoplasm</keyword>
<comment type="similarity">
    <text evidence="1">Belongs to the peptidase C15 family.</text>
</comment>
<dbReference type="PIRSF" id="PIRSF015592">
    <property type="entry name" value="Prld-crbxl_pptds"/>
    <property type="match status" value="1"/>
</dbReference>
<evidence type="ECO:0000256" key="8">
    <source>
        <dbReference type="ARBA" id="ARBA00031559"/>
    </source>
</evidence>
<keyword evidence="10" id="KW-1185">Reference proteome</keyword>
<dbReference type="Gene3D" id="3.40.630.20">
    <property type="entry name" value="Peptidase C15, pyroglutamyl peptidase I-like"/>
    <property type="match status" value="1"/>
</dbReference>
<gene>
    <name evidence="9" type="primary">pcp</name>
    <name evidence="9" type="ORF">Pan14r_06840</name>
</gene>
<evidence type="ECO:0000256" key="1">
    <source>
        <dbReference type="ARBA" id="ARBA00006641"/>
    </source>
</evidence>
<dbReference type="AlphaFoldDB" id="A0A5C5Y0R5"/>
<proteinExistence type="inferred from homology"/>
<keyword evidence="6" id="KW-0788">Thiol protease</keyword>
<dbReference type="GO" id="GO:0016920">
    <property type="term" value="F:pyroglutamyl-peptidase activity"/>
    <property type="evidence" value="ECO:0007669"/>
    <property type="project" value="InterPro"/>
</dbReference>
<organism evidence="9 10">
    <name type="scientific">Crateriforma conspicua</name>
    <dbReference type="NCBI Taxonomy" id="2527996"/>
    <lineage>
        <taxon>Bacteria</taxon>
        <taxon>Pseudomonadati</taxon>
        <taxon>Planctomycetota</taxon>
        <taxon>Planctomycetia</taxon>
        <taxon>Planctomycetales</taxon>
        <taxon>Planctomycetaceae</taxon>
        <taxon>Crateriforma</taxon>
    </lineage>
</organism>
<name>A0A5C5Y0R5_9PLAN</name>
<dbReference type="CDD" id="cd00501">
    <property type="entry name" value="Peptidase_C15"/>
    <property type="match status" value="1"/>
</dbReference>
<evidence type="ECO:0000256" key="7">
    <source>
        <dbReference type="ARBA" id="ARBA00030836"/>
    </source>
</evidence>